<dbReference type="Proteomes" id="UP000321533">
    <property type="component" value="Chromosome"/>
</dbReference>
<dbReference type="KEGG" id="pgin:FRZ67_21960"/>
<sequence>MERNSTQQEILLMTGSGFFQQQCFEKNEQDNSKNLSQEEKIEEACWNGLLHELLPDVINKDADGKALMLWQVTPCKSFLEIELCETPAASDRYYSIDPYTFLRESFNN</sequence>
<gene>
    <name evidence="1" type="ORF">FRZ67_21960</name>
</gene>
<protein>
    <submittedName>
        <fullName evidence="1">Uncharacterized protein</fullName>
    </submittedName>
</protein>
<dbReference type="RefSeq" id="WP_147192710.1">
    <property type="nucleotide sequence ID" value="NZ_CP042435.1"/>
</dbReference>
<keyword evidence="2" id="KW-1185">Reference proteome</keyword>
<dbReference type="AlphaFoldDB" id="A0A5B8VEC4"/>
<organism evidence="1 2">
    <name type="scientific">Panacibacter ginsenosidivorans</name>
    <dbReference type="NCBI Taxonomy" id="1813871"/>
    <lineage>
        <taxon>Bacteria</taxon>
        <taxon>Pseudomonadati</taxon>
        <taxon>Bacteroidota</taxon>
        <taxon>Chitinophagia</taxon>
        <taxon>Chitinophagales</taxon>
        <taxon>Chitinophagaceae</taxon>
        <taxon>Panacibacter</taxon>
    </lineage>
</organism>
<name>A0A5B8VEC4_9BACT</name>
<dbReference type="EMBL" id="CP042435">
    <property type="protein sequence ID" value="QEC69834.1"/>
    <property type="molecule type" value="Genomic_DNA"/>
</dbReference>
<proteinExistence type="predicted"/>
<evidence type="ECO:0000313" key="1">
    <source>
        <dbReference type="EMBL" id="QEC69834.1"/>
    </source>
</evidence>
<accession>A0A5B8VEC4</accession>
<evidence type="ECO:0000313" key="2">
    <source>
        <dbReference type="Proteomes" id="UP000321533"/>
    </source>
</evidence>
<reference evidence="1 2" key="1">
    <citation type="journal article" date="2016" name="Int. J. Syst. Evol. Microbiol.">
        <title>Panacibacter ginsenosidivorans gen. nov., sp. nov., with ginsenoside converting activity isolated from soil of a ginseng field.</title>
        <authorList>
            <person name="Siddiqi M.Z."/>
            <person name="Muhammad Shafi S."/>
            <person name="Choi K.D."/>
            <person name="Im W.T."/>
        </authorList>
    </citation>
    <scope>NUCLEOTIDE SEQUENCE [LARGE SCALE GENOMIC DNA]</scope>
    <source>
        <strain evidence="1 2">Gsoil1550</strain>
    </source>
</reference>
<dbReference type="OrthoDB" id="677258at2"/>